<evidence type="ECO:0000313" key="2">
    <source>
        <dbReference type="EMBL" id="TDP81116.1"/>
    </source>
</evidence>
<evidence type="ECO:0000313" key="3">
    <source>
        <dbReference type="Proteomes" id="UP000294547"/>
    </source>
</evidence>
<accession>A0A4R6R6D2</accession>
<gene>
    <name evidence="2" type="ORF">EDD54_4449</name>
</gene>
<evidence type="ECO:0000256" key="1">
    <source>
        <dbReference type="SAM" id="Phobius"/>
    </source>
</evidence>
<keyword evidence="1" id="KW-1133">Transmembrane helix</keyword>
<dbReference type="InterPro" id="IPR009781">
    <property type="entry name" value="DUF1345"/>
</dbReference>
<sequence length="231" mass="24857">MTAGGSSGRTTPARSWPRRFLAAALLRRRLGAGIIAGVVAFAAPTGEHAASTRLLFAWDLGGVVYLALTGYAMLRSDVGRIRRRAAVEDEAEWVILLLTIAAAVVSLVAIGAELHGVHDAAPEEQGLRVGLAAFTILVSWFVLHTIMTLHYAHAFYAPRDGEGLVFPDEIAEPDYFDFLYFSFTIGAASQTSDVTVASRRLRRVVLGHTILSFFFNTTVLALAINVGASLI</sequence>
<organism evidence="2 3">
    <name type="scientific">Oharaeibacter diazotrophicus</name>
    <dbReference type="NCBI Taxonomy" id="1920512"/>
    <lineage>
        <taxon>Bacteria</taxon>
        <taxon>Pseudomonadati</taxon>
        <taxon>Pseudomonadota</taxon>
        <taxon>Alphaproteobacteria</taxon>
        <taxon>Hyphomicrobiales</taxon>
        <taxon>Pleomorphomonadaceae</taxon>
        <taxon>Oharaeibacter</taxon>
    </lineage>
</organism>
<keyword evidence="3" id="KW-1185">Reference proteome</keyword>
<feature type="transmembrane region" description="Helical" evidence="1">
    <location>
        <begin position="94"/>
        <end position="112"/>
    </location>
</feature>
<reference evidence="2 3" key="1">
    <citation type="submission" date="2019-03" db="EMBL/GenBank/DDBJ databases">
        <title>Genomic Encyclopedia of Type Strains, Phase IV (KMG-IV): sequencing the most valuable type-strain genomes for metagenomic binning, comparative biology and taxonomic classification.</title>
        <authorList>
            <person name="Goeker M."/>
        </authorList>
    </citation>
    <scope>NUCLEOTIDE SEQUENCE [LARGE SCALE GENOMIC DNA]</scope>
    <source>
        <strain evidence="2 3">DSM 102969</strain>
    </source>
</reference>
<keyword evidence="1" id="KW-0812">Transmembrane</keyword>
<feature type="transmembrane region" description="Helical" evidence="1">
    <location>
        <begin position="55"/>
        <end position="74"/>
    </location>
</feature>
<name>A0A4R6R6D2_9HYPH</name>
<comment type="caution">
    <text evidence="2">The sequence shown here is derived from an EMBL/GenBank/DDBJ whole genome shotgun (WGS) entry which is preliminary data.</text>
</comment>
<feature type="transmembrane region" description="Helical" evidence="1">
    <location>
        <begin position="205"/>
        <end position="228"/>
    </location>
</feature>
<dbReference type="Proteomes" id="UP000294547">
    <property type="component" value="Unassembled WGS sequence"/>
</dbReference>
<feature type="transmembrane region" description="Helical" evidence="1">
    <location>
        <begin position="132"/>
        <end position="152"/>
    </location>
</feature>
<dbReference type="EMBL" id="SNXY01000013">
    <property type="protein sequence ID" value="TDP81116.1"/>
    <property type="molecule type" value="Genomic_DNA"/>
</dbReference>
<keyword evidence="1" id="KW-0472">Membrane</keyword>
<feature type="transmembrane region" description="Helical" evidence="1">
    <location>
        <begin position="20"/>
        <end position="43"/>
    </location>
</feature>
<dbReference type="OrthoDB" id="64737at2"/>
<dbReference type="RefSeq" id="WP_126542067.1">
    <property type="nucleotide sequence ID" value="NZ_BSPM01000003.1"/>
</dbReference>
<proteinExistence type="predicted"/>
<dbReference type="Pfam" id="PF07077">
    <property type="entry name" value="DUF1345"/>
    <property type="match status" value="1"/>
</dbReference>
<dbReference type="AlphaFoldDB" id="A0A4R6R6D2"/>
<protein>
    <submittedName>
        <fullName evidence="2">Putative membrane protein</fullName>
    </submittedName>
</protein>